<keyword evidence="3" id="KW-1185">Reference proteome</keyword>
<organism evidence="1 4">
    <name type="scientific">Leptospira adleri</name>
    <dbReference type="NCBI Taxonomy" id="2023186"/>
    <lineage>
        <taxon>Bacteria</taxon>
        <taxon>Pseudomonadati</taxon>
        <taxon>Spirochaetota</taxon>
        <taxon>Spirochaetia</taxon>
        <taxon>Leptospirales</taxon>
        <taxon>Leptospiraceae</taxon>
        <taxon>Leptospira</taxon>
    </lineage>
</organism>
<evidence type="ECO:0000313" key="3">
    <source>
        <dbReference type="Proteomes" id="UP000232149"/>
    </source>
</evidence>
<proteinExistence type="predicted"/>
<dbReference type="Proteomes" id="UP000232188">
    <property type="component" value="Unassembled WGS sequence"/>
</dbReference>
<dbReference type="EMBL" id="NPDU01000005">
    <property type="protein sequence ID" value="PJZ63400.1"/>
    <property type="molecule type" value="Genomic_DNA"/>
</dbReference>
<dbReference type="Proteomes" id="UP000232149">
    <property type="component" value="Unassembled WGS sequence"/>
</dbReference>
<reference evidence="3 4" key="1">
    <citation type="submission" date="2017-07" db="EMBL/GenBank/DDBJ databases">
        <title>Leptospira spp. isolated from tropical soils.</title>
        <authorList>
            <person name="Thibeaux R."/>
            <person name="Iraola G."/>
            <person name="Ferres I."/>
            <person name="Bierque E."/>
            <person name="Girault D."/>
            <person name="Soupe-Gilbert M.-E."/>
            <person name="Picardeau M."/>
            <person name="Goarant C."/>
        </authorList>
    </citation>
    <scope>NUCLEOTIDE SEQUENCE [LARGE SCALE GENOMIC DNA]</scope>
    <source>
        <strain evidence="1 4">FH2-B-C1</strain>
        <strain evidence="2 3">FH2-B-D1</strain>
    </source>
</reference>
<evidence type="ECO:0000313" key="2">
    <source>
        <dbReference type="EMBL" id="PJZ63400.1"/>
    </source>
</evidence>
<protein>
    <submittedName>
        <fullName evidence="1">Uncharacterized protein</fullName>
    </submittedName>
</protein>
<evidence type="ECO:0000313" key="4">
    <source>
        <dbReference type="Proteomes" id="UP000232188"/>
    </source>
</evidence>
<dbReference type="AlphaFoldDB" id="A0A2M9YUK0"/>
<sequence>MISIFSKPISKRISNFILELFFQRRISSQEVALLSFFSRIKVCLNVSFSKLRIQICRTKKRIRLTKSINPRLRKKFPTRFFFDRF</sequence>
<dbReference type="EMBL" id="NPDV01000001">
    <property type="protein sequence ID" value="PJZ55218.1"/>
    <property type="molecule type" value="Genomic_DNA"/>
</dbReference>
<comment type="caution">
    <text evidence="1">The sequence shown here is derived from an EMBL/GenBank/DDBJ whole genome shotgun (WGS) entry which is preliminary data.</text>
</comment>
<name>A0A2M9YUK0_9LEPT</name>
<gene>
    <name evidence="2" type="ORF">CH376_02880</name>
    <name evidence="1" type="ORF">CH380_01545</name>
</gene>
<accession>A0A2M9YUK0</accession>
<evidence type="ECO:0000313" key="1">
    <source>
        <dbReference type="EMBL" id="PJZ55218.1"/>
    </source>
</evidence>